<accession>A0A853DGA5</accession>
<evidence type="ECO:0000313" key="2">
    <source>
        <dbReference type="EMBL" id="NYJ76576.1"/>
    </source>
</evidence>
<dbReference type="AlphaFoldDB" id="A0A853DGA5"/>
<keyword evidence="3" id="KW-1185">Reference proteome</keyword>
<protein>
    <submittedName>
        <fullName evidence="2">Uncharacterized LabA/DUF88 family protein</fullName>
    </submittedName>
</protein>
<dbReference type="Pfam" id="PF01936">
    <property type="entry name" value="NYN"/>
    <property type="match status" value="1"/>
</dbReference>
<sequence>MTVLIDYENVQKSARRRFLSYAADRGTSGHVHPRQVGELIASKRRRPSVLHEVRVYRGQPNPWKQTVSAAANERQASDWRADGVTVIRRNLWYPDEWPNTPPTEKGIDVAVAVDAVRLAAFRETDVIVIFSHDNDLLPAVETVMDLQGCHIEVAAWSECNRLRLDNTQRPWCHYLGESDFNSVRDHTDYTES</sequence>
<proteinExistence type="predicted"/>
<dbReference type="EMBL" id="JACCFW010000004">
    <property type="protein sequence ID" value="NYJ76576.1"/>
    <property type="molecule type" value="Genomic_DNA"/>
</dbReference>
<dbReference type="InterPro" id="IPR021139">
    <property type="entry name" value="NYN"/>
</dbReference>
<evidence type="ECO:0000259" key="1">
    <source>
        <dbReference type="Pfam" id="PF01936"/>
    </source>
</evidence>
<evidence type="ECO:0000313" key="3">
    <source>
        <dbReference type="Proteomes" id="UP000571817"/>
    </source>
</evidence>
<name>A0A853DGA5_9MICO</name>
<dbReference type="GO" id="GO:0004540">
    <property type="term" value="F:RNA nuclease activity"/>
    <property type="evidence" value="ECO:0007669"/>
    <property type="project" value="InterPro"/>
</dbReference>
<gene>
    <name evidence="2" type="ORF">HNR15_003594</name>
</gene>
<comment type="caution">
    <text evidence="2">The sequence shown here is derived from an EMBL/GenBank/DDBJ whole genome shotgun (WGS) entry which is preliminary data.</text>
</comment>
<organism evidence="2 3">
    <name type="scientific">Allobranchiibius huperziae</name>
    <dbReference type="NCBI Taxonomy" id="1874116"/>
    <lineage>
        <taxon>Bacteria</taxon>
        <taxon>Bacillati</taxon>
        <taxon>Actinomycetota</taxon>
        <taxon>Actinomycetes</taxon>
        <taxon>Micrococcales</taxon>
        <taxon>Dermacoccaceae</taxon>
        <taxon>Allobranchiibius</taxon>
    </lineage>
</organism>
<dbReference type="RefSeq" id="WP_218884453.1">
    <property type="nucleotide sequence ID" value="NZ_JACCFW010000004.1"/>
</dbReference>
<reference evidence="2 3" key="1">
    <citation type="submission" date="2020-07" db="EMBL/GenBank/DDBJ databases">
        <title>Sequencing the genomes of 1000 actinobacteria strains.</title>
        <authorList>
            <person name="Klenk H.-P."/>
        </authorList>
    </citation>
    <scope>NUCLEOTIDE SEQUENCE [LARGE SCALE GENOMIC DNA]</scope>
    <source>
        <strain evidence="2 3">DSM 29531</strain>
    </source>
</reference>
<dbReference type="Proteomes" id="UP000571817">
    <property type="component" value="Unassembled WGS sequence"/>
</dbReference>
<dbReference type="Gene3D" id="3.40.50.1010">
    <property type="entry name" value="5'-nuclease"/>
    <property type="match status" value="1"/>
</dbReference>
<feature type="domain" description="NYN" evidence="1">
    <location>
        <begin position="3"/>
        <end position="155"/>
    </location>
</feature>